<gene>
    <name evidence="6 7" type="primary">prmA</name>
    <name evidence="7" type="ORF">H9853_03480</name>
</gene>
<accession>A0A9D1W950</accession>
<dbReference type="GO" id="GO:0005737">
    <property type="term" value="C:cytoplasm"/>
    <property type="evidence" value="ECO:0007669"/>
    <property type="project" value="UniProtKB-SubCell"/>
</dbReference>
<keyword evidence="2 6" id="KW-0963">Cytoplasm</keyword>
<dbReference type="InterPro" id="IPR004498">
    <property type="entry name" value="Ribosomal_PrmA_MeTrfase"/>
</dbReference>
<dbReference type="EC" id="2.1.1.-" evidence="6"/>
<feature type="binding site" evidence="6">
    <location>
        <position position="151"/>
    </location>
    <ligand>
        <name>S-adenosyl-L-methionine</name>
        <dbReference type="ChEBI" id="CHEBI:59789"/>
    </ligand>
</feature>
<dbReference type="InterPro" id="IPR029063">
    <property type="entry name" value="SAM-dependent_MTases_sf"/>
</dbReference>
<organism evidence="7 8">
    <name type="scientific">Candidatus Sphingobacterium stercoripullorum</name>
    <dbReference type="NCBI Taxonomy" id="2838759"/>
    <lineage>
        <taxon>Bacteria</taxon>
        <taxon>Pseudomonadati</taxon>
        <taxon>Bacteroidota</taxon>
        <taxon>Sphingobacteriia</taxon>
        <taxon>Sphingobacteriales</taxon>
        <taxon>Sphingobacteriaceae</taxon>
        <taxon>Sphingobacterium</taxon>
    </lineage>
</organism>
<evidence type="ECO:0000313" key="8">
    <source>
        <dbReference type="Proteomes" id="UP000824156"/>
    </source>
</evidence>
<keyword evidence="4 6" id="KW-0808">Transferase</keyword>
<dbReference type="AlphaFoldDB" id="A0A9D1W950"/>
<dbReference type="PANTHER" id="PTHR43648:SF1">
    <property type="entry name" value="ELECTRON TRANSFER FLAVOPROTEIN BETA SUBUNIT LYSINE METHYLTRANSFERASE"/>
    <property type="match status" value="1"/>
</dbReference>
<evidence type="ECO:0000313" key="7">
    <source>
        <dbReference type="EMBL" id="HIX54062.1"/>
    </source>
</evidence>
<keyword evidence="7" id="KW-0687">Ribonucleoprotein</keyword>
<keyword evidence="3 6" id="KW-0489">Methyltransferase</keyword>
<evidence type="ECO:0000256" key="2">
    <source>
        <dbReference type="ARBA" id="ARBA00022490"/>
    </source>
</evidence>
<dbReference type="NCBIfam" id="NF001785">
    <property type="entry name" value="PRK00517.2-2"/>
    <property type="match status" value="1"/>
</dbReference>
<dbReference type="PANTHER" id="PTHR43648">
    <property type="entry name" value="ELECTRON TRANSFER FLAVOPROTEIN BETA SUBUNIT LYSINE METHYLTRANSFERASE"/>
    <property type="match status" value="1"/>
</dbReference>
<feature type="binding site" evidence="6">
    <location>
        <position position="173"/>
    </location>
    <ligand>
        <name>S-adenosyl-L-methionine</name>
        <dbReference type="ChEBI" id="CHEBI:59789"/>
    </ligand>
</feature>
<comment type="similarity">
    <text evidence="1 6">Belongs to the methyltransferase superfamily. PrmA family.</text>
</comment>
<comment type="catalytic activity">
    <reaction evidence="6">
        <text>L-lysyl-[protein] + 3 S-adenosyl-L-methionine = N(6),N(6),N(6)-trimethyl-L-lysyl-[protein] + 3 S-adenosyl-L-homocysteine + 3 H(+)</text>
        <dbReference type="Rhea" id="RHEA:54192"/>
        <dbReference type="Rhea" id="RHEA-COMP:9752"/>
        <dbReference type="Rhea" id="RHEA-COMP:13826"/>
        <dbReference type="ChEBI" id="CHEBI:15378"/>
        <dbReference type="ChEBI" id="CHEBI:29969"/>
        <dbReference type="ChEBI" id="CHEBI:57856"/>
        <dbReference type="ChEBI" id="CHEBI:59789"/>
        <dbReference type="ChEBI" id="CHEBI:61961"/>
    </reaction>
</comment>
<keyword evidence="5 6" id="KW-0949">S-adenosyl-L-methionine</keyword>
<dbReference type="InterPro" id="IPR050078">
    <property type="entry name" value="Ribosomal_L11_MeTrfase_PrmA"/>
</dbReference>
<comment type="subcellular location">
    <subcellularLocation>
        <location evidence="6">Cytoplasm</location>
    </subcellularLocation>
</comment>
<sequence length="281" mass="32105">MRYSEVTFQFGEVEQWKIDLFISELGEFGFDSFEEESQNQVKAFIPTSQLDIIALNVLILRQETGLVLDYHEKELPWVNWNEEWEKNFQPIVIANKILVRAPFHQISEKYEEELIIKPKMAFGTGHHQTTSMMLELMSSLSFADKDVLDMGTGTGILAIYAAKRGAKDLLAIDIDPICVENVVENMERNQVAGINAIQGSIDDVGDQTFDFVLANINRNIILVQIARYVRVLNDNSELLLSGFYDGDDLLVIQKQAEDLGLVLEKKLVKDRWCAARFIKRK</sequence>
<comment type="caution">
    <text evidence="7">The sequence shown here is derived from an EMBL/GenBank/DDBJ whole genome shotgun (WGS) entry which is preliminary data.</text>
</comment>
<dbReference type="GO" id="GO:0005840">
    <property type="term" value="C:ribosome"/>
    <property type="evidence" value="ECO:0007669"/>
    <property type="project" value="UniProtKB-KW"/>
</dbReference>
<evidence type="ECO:0000256" key="4">
    <source>
        <dbReference type="ARBA" id="ARBA00022679"/>
    </source>
</evidence>
<name>A0A9D1W950_9SPHI</name>
<evidence type="ECO:0000256" key="5">
    <source>
        <dbReference type="ARBA" id="ARBA00022691"/>
    </source>
</evidence>
<evidence type="ECO:0000256" key="1">
    <source>
        <dbReference type="ARBA" id="ARBA00009741"/>
    </source>
</evidence>
<proteinExistence type="inferred from homology"/>
<dbReference type="EMBL" id="DXEZ01000099">
    <property type="protein sequence ID" value="HIX54062.1"/>
    <property type="molecule type" value="Genomic_DNA"/>
</dbReference>
<comment type="function">
    <text evidence="6">Methylates ribosomal protein L11.</text>
</comment>
<feature type="binding site" evidence="6">
    <location>
        <position position="215"/>
    </location>
    <ligand>
        <name>S-adenosyl-L-methionine</name>
        <dbReference type="ChEBI" id="CHEBI:59789"/>
    </ligand>
</feature>
<protein>
    <recommendedName>
        <fullName evidence="6">Ribosomal protein L11 methyltransferase</fullName>
        <shortName evidence="6">L11 Mtase</shortName>
        <ecNumber evidence="6">2.1.1.-</ecNumber>
    </recommendedName>
</protein>
<keyword evidence="7" id="KW-0689">Ribosomal protein</keyword>
<dbReference type="GO" id="GO:0032259">
    <property type="term" value="P:methylation"/>
    <property type="evidence" value="ECO:0007669"/>
    <property type="project" value="UniProtKB-KW"/>
</dbReference>
<dbReference type="CDD" id="cd02440">
    <property type="entry name" value="AdoMet_MTases"/>
    <property type="match status" value="1"/>
</dbReference>
<dbReference type="Gene3D" id="3.40.50.150">
    <property type="entry name" value="Vaccinia Virus protein VP39"/>
    <property type="match status" value="1"/>
</dbReference>
<evidence type="ECO:0000256" key="3">
    <source>
        <dbReference type="ARBA" id="ARBA00022603"/>
    </source>
</evidence>
<dbReference type="Proteomes" id="UP000824156">
    <property type="component" value="Unassembled WGS sequence"/>
</dbReference>
<dbReference type="SUPFAM" id="SSF53335">
    <property type="entry name" value="S-adenosyl-L-methionine-dependent methyltransferases"/>
    <property type="match status" value="1"/>
</dbReference>
<dbReference type="Pfam" id="PF06325">
    <property type="entry name" value="PrmA"/>
    <property type="match status" value="1"/>
</dbReference>
<dbReference type="GO" id="GO:0008276">
    <property type="term" value="F:protein methyltransferase activity"/>
    <property type="evidence" value="ECO:0007669"/>
    <property type="project" value="UniProtKB-UniRule"/>
</dbReference>
<evidence type="ECO:0000256" key="6">
    <source>
        <dbReference type="HAMAP-Rule" id="MF_00735"/>
    </source>
</evidence>
<feature type="binding site" evidence="6">
    <location>
        <position position="130"/>
    </location>
    <ligand>
        <name>S-adenosyl-L-methionine</name>
        <dbReference type="ChEBI" id="CHEBI:59789"/>
    </ligand>
</feature>
<reference evidence="7" key="1">
    <citation type="journal article" date="2021" name="PeerJ">
        <title>Extensive microbial diversity within the chicken gut microbiome revealed by metagenomics and culture.</title>
        <authorList>
            <person name="Gilroy R."/>
            <person name="Ravi A."/>
            <person name="Getino M."/>
            <person name="Pursley I."/>
            <person name="Horton D.L."/>
            <person name="Alikhan N.F."/>
            <person name="Baker D."/>
            <person name="Gharbi K."/>
            <person name="Hall N."/>
            <person name="Watson M."/>
            <person name="Adriaenssens E.M."/>
            <person name="Foster-Nyarko E."/>
            <person name="Jarju S."/>
            <person name="Secka A."/>
            <person name="Antonio M."/>
            <person name="Oren A."/>
            <person name="Chaudhuri R.R."/>
            <person name="La Ragione R."/>
            <person name="Hildebrand F."/>
            <person name="Pallen M.J."/>
        </authorList>
    </citation>
    <scope>NUCLEOTIDE SEQUENCE</scope>
    <source>
        <strain evidence="7">1719</strain>
    </source>
</reference>
<reference evidence="7" key="2">
    <citation type="submission" date="2021-04" db="EMBL/GenBank/DDBJ databases">
        <authorList>
            <person name="Gilroy R."/>
        </authorList>
    </citation>
    <scope>NUCLEOTIDE SEQUENCE</scope>
    <source>
        <strain evidence="7">1719</strain>
    </source>
</reference>
<dbReference type="HAMAP" id="MF_00735">
    <property type="entry name" value="Methyltr_PrmA"/>
    <property type="match status" value="1"/>
</dbReference>